<dbReference type="InterPro" id="IPR006016">
    <property type="entry name" value="UspA"/>
</dbReference>
<dbReference type="STRING" id="1776.BHQ18_27490"/>
<comment type="similarity">
    <text evidence="1">Belongs to the universal stress protein A family.</text>
</comment>
<feature type="domain" description="UspA" evidence="2">
    <location>
        <begin position="7"/>
        <end position="145"/>
    </location>
</feature>
<dbReference type="PANTHER" id="PTHR46268">
    <property type="entry name" value="STRESS RESPONSE PROTEIN NHAX"/>
    <property type="match status" value="1"/>
</dbReference>
<evidence type="ECO:0000259" key="2">
    <source>
        <dbReference type="Pfam" id="PF00582"/>
    </source>
</evidence>
<name>A0A1E3R8A8_MYCFV</name>
<organism evidence="3 4">
    <name type="scientific">Mycolicibacterium flavescens</name>
    <name type="common">Mycobacterium flavescens</name>
    <dbReference type="NCBI Taxonomy" id="1776"/>
    <lineage>
        <taxon>Bacteria</taxon>
        <taxon>Bacillati</taxon>
        <taxon>Actinomycetota</taxon>
        <taxon>Actinomycetes</taxon>
        <taxon>Mycobacteriales</taxon>
        <taxon>Mycobacteriaceae</taxon>
        <taxon>Mycolicibacterium</taxon>
    </lineage>
</organism>
<dbReference type="OrthoDB" id="3174546at2"/>
<reference evidence="4" key="1">
    <citation type="submission" date="2016-09" db="EMBL/GenBank/DDBJ databases">
        <authorList>
            <person name="Greninger A.L."/>
            <person name="Jerome K.R."/>
            <person name="Mcnair B."/>
            <person name="Wallis C."/>
            <person name="Fang F."/>
        </authorList>
    </citation>
    <scope>NUCLEOTIDE SEQUENCE [LARGE SCALE GENOMIC DNA]</scope>
    <source>
        <strain evidence="4">M6</strain>
    </source>
</reference>
<dbReference type="EMBL" id="MIHA01000034">
    <property type="protein sequence ID" value="ODQ86093.1"/>
    <property type="molecule type" value="Genomic_DNA"/>
</dbReference>
<dbReference type="SUPFAM" id="SSF52402">
    <property type="entry name" value="Adenine nucleotide alpha hydrolases-like"/>
    <property type="match status" value="2"/>
</dbReference>
<feature type="domain" description="UspA" evidence="2">
    <location>
        <begin position="156"/>
        <end position="276"/>
    </location>
</feature>
<dbReference type="InterPro" id="IPR014729">
    <property type="entry name" value="Rossmann-like_a/b/a_fold"/>
</dbReference>
<proteinExistence type="inferred from homology"/>
<dbReference type="PRINTS" id="PR01438">
    <property type="entry name" value="UNVRSLSTRESS"/>
</dbReference>
<protein>
    <recommendedName>
        <fullName evidence="2">UspA domain-containing protein</fullName>
    </recommendedName>
</protein>
<accession>A0A1E3R8A8</accession>
<dbReference type="PANTHER" id="PTHR46268:SF6">
    <property type="entry name" value="UNIVERSAL STRESS PROTEIN UP12"/>
    <property type="match status" value="1"/>
</dbReference>
<evidence type="ECO:0000256" key="1">
    <source>
        <dbReference type="ARBA" id="ARBA00008791"/>
    </source>
</evidence>
<dbReference type="InterPro" id="IPR006015">
    <property type="entry name" value="Universal_stress_UspA"/>
</dbReference>
<keyword evidence="4" id="KW-1185">Reference proteome</keyword>
<dbReference type="Gene3D" id="3.40.50.620">
    <property type="entry name" value="HUPs"/>
    <property type="match status" value="2"/>
</dbReference>
<dbReference type="AlphaFoldDB" id="A0A1E3R8A8"/>
<gene>
    <name evidence="3" type="ORF">BHQ18_27490</name>
</gene>
<dbReference type="RefSeq" id="WP_069416816.1">
    <property type="nucleotide sequence ID" value="NZ_JACKUL010000030.1"/>
</dbReference>
<evidence type="ECO:0000313" key="4">
    <source>
        <dbReference type="Proteomes" id="UP000094053"/>
    </source>
</evidence>
<dbReference type="Pfam" id="PF00582">
    <property type="entry name" value="Usp"/>
    <property type="match status" value="2"/>
</dbReference>
<sequence>MDPQSHPVVVGVDGSQEALQAARWAAAAAERLDAPLCVVHARPYSGHNPSDTVAAVRVAERGAARETADSGTVLAAAQDAIGRHHTGVNAEFVYIAEPVDEVLVRLSVHATMVVLGCGSVSPGAAILVGSTTVAVVSRAQCPVVAWRGDVTEPDQRPIVVGVNGDDDARIAVTAAFELADRFGAGVVAVHAGTMARSAEESHLSAVIDPLVRLYPDVEVTLVVDKDKPARALLRQLDGAQLVIVGSRGRGLLTGALLGSTGLNLLHHSPVPAMICRSSRASHD</sequence>
<evidence type="ECO:0000313" key="3">
    <source>
        <dbReference type="EMBL" id="ODQ86093.1"/>
    </source>
</evidence>
<comment type="caution">
    <text evidence="3">The sequence shown here is derived from an EMBL/GenBank/DDBJ whole genome shotgun (WGS) entry which is preliminary data.</text>
</comment>
<dbReference type="Proteomes" id="UP000094053">
    <property type="component" value="Unassembled WGS sequence"/>
</dbReference>